<feature type="compositionally biased region" description="Polar residues" evidence="1">
    <location>
        <begin position="39"/>
        <end position="51"/>
    </location>
</feature>
<evidence type="ECO:0000313" key="3">
    <source>
        <dbReference type="Proteomes" id="UP000799539"/>
    </source>
</evidence>
<protein>
    <submittedName>
        <fullName evidence="2">Uncharacterized protein</fullName>
    </submittedName>
</protein>
<name>A0A6A6FBS0_9PEZI</name>
<sequence>MELYGTSKKVTKHLLHPDRAARKLSFNMAATRRNELPHPSTQLPSSTQYGTTEAMEDEWSRRALSRDKHGLAKLMDDLNITRERKRSEARRKSEAYAREEGRER</sequence>
<feature type="region of interest" description="Disordered" evidence="1">
    <location>
        <begin position="32"/>
        <end position="104"/>
    </location>
</feature>
<proteinExistence type="predicted"/>
<evidence type="ECO:0000256" key="1">
    <source>
        <dbReference type="SAM" id="MobiDB-lite"/>
    </source>
</evidence>
<dbReference type="AlphaFoldDB" id="A0A6A6FBS0"/>
<organism evidence="2 3">
    <name type="scientific">Cercospora zeae-maydis SCOH1-5</name>
    <dbReference type="NCBI Taxonomy" id="717836"/>
    <lineage>
        <taxon>Eukaryota</taxon>
        <taxon>Fungi</taxon>
        <taxon>Dikarya</taxon>
        <taxon>Ascomycota</taxon>
        <taxon>Pezizomycotina</taxon>
        <taxon>Dothideomycetes</taxon>
        <taxon>Dothideomycetidae</taxon>
        <taxon>Mycosphaerellales</taxon>
        <taxon>Mycosphaerellaceae</taxon>
        <taxon>Cercospora</taxon>
    </lineage>
</organism>
<feature type="compositionally biased region" description="Basic and acidic residues" evidence="1">
    <location>
        <begin position="58"/>
        <end position="104"/>
    </location>
</feature>
<evidence type="ECO:0000313" key="2">
    <source>
        <dbReference type="EMBL" id="KAF2210919.1"/>
    </source>
</evidence>
<dbReference type="OrthoDB" id="7344096at2759"/>
<reference evidence="2" key="1">
    <citation type="journal article" date="2020" name="Stud. Mycol.">
        <title>101 Dothideomycetes genomes: a test case for predicting lifestyles and emergence of pathogens.</title>
        <authorList>
            <person name="Haridas S."/>
            <person name="Albert R."/>
            <person name="Binder M."/>
            <person name="Bloem J."/>
            <person name="Labutti K."/>
            <person name="Salamov A."/>
            <person name="Andreopoulos B."/>
            <person name="Baker S."/>
            <person name="Barry K."/>
            <person name="Bills G."/>
            <person name="Bluhm B."/>
            <person name="Cannon C."/>
            <person name="Castanera R."/>
            <person name="Culley D."/>
            <person name="Daum C."/>
            <person name="Ezra D."/>
            <person name="Gonzalez J."/>
            <person name="Henrissat B."/>
            <person name="Kuo A."/>
            <person name="Liang C."/>
            <person name="Lipzen A."/>
            <person name="Lutzoni F."/>
            <person name="Magnuson J."/>
            <person name="Mondo S."/>
            <person name="Nolan M."/>
            <person name="Ohm R."/>
            <person name="Pangilinan J."/>
            <person name="Park H.-J."/>
            <person name="Ramirez L."/>
            <person name="Alfaro M."/>
            <person name="Sun H."/>
            <person name="Tritt A."/>
            <person name="Yoshinaga Y."/>
            <person name="Zwiers L.-H."/>
            <person name="Turgeon B."/>
            <person name="Goodwin S."/>
            <person name="Spatafora J."/>
            <person name="Crous P."/>
            <person name="Grigoriev I."/>
        </authorList>
    </citation>
    <scope>NUCLEOTIDE SEQUENCE</scope>
    <source>
        <strain evidence="2">SCOH1-5</strain>
    </source>
</reference>
<gene>
    <name evidence="2" type="ORF">CERZMDRAFT_60382</name>
</gene>
<accession>A0A6A6FBS0</accession>
<dbReference type="Proteomes" id="UP000799539">
    <property type="component" value="Unassembled WGS sequence"/>
</dbReference>
<keyword evidence="3" id="KW-1185">Reference proteome</keyword>
<dbReference type="EMBL" id="ML992679">
    <property type="protein sequence ID" value="KAF2210919.1"/>
    <property type="molecule type" value="Genomic_DNA"/>
</dbReference>